<sequence length="567" mass="62700">MSAQTEISATPTSTLAVSLCVLSLVPKLLSLVATAHYKLTAERPRLVYKATAKNERLLDKCDHLVRKKFYPLWYLFNGHFQTLQLSWANEMDPMPAIAYERQLLDMPDGGVVSLDWALVSSEKETPLEQRIDRSKKTVLNTPLRTPQLFCIAYTDDLRYVAQYLSDKYDFASQAFVGLGFSMGSNVLVKYLGEEGDQAKLTAAISVGNPFDMPKCSENIEGPLFNRLTYSRVLSAGLRDLFFNRSNAHEMFRDYPGIDIEALKTVKSVSEFDELFTIKHFNYKSVDEFYLDGSCVTRLPKVTVPLLCLNAEDDPISVATSLPSREVVEANPNVILCTTKSGGHLAFYEGDNGDEPPQNIKIKLRPWSAKVIGEFAESILQCSDNLGMTVNRDENASWNKLLLLQEKLQAVAVSCLYCVQGCTSSLYYVKGVVRLRVLAGKASPSPAIGQALGPLGVNMMEFCKAFNERTSKIVENVPVPVVLTAYTDRTFNFATKTPPTSWFLKKAAGISSGSATPGQAVVGSVSLRQIYEIAKVKQQDEMVDYIDLQSICKTLIGSAKSMGLDVVP</sequence>
<comment type="caution">
    <text evidence="13">The sequence shown here is derived from an EMBL/GenBank/DDBJ whole genome shotgun (WGS) entry which is preliminary data.</text>
</comment>
<evidence type="ECO:0000256" key="5">
    <source>
        <dbReference type="ARBA" id="ARBA00022884"/>
    </source>
</evidence>
<evidence type="ECO:0000259" key="11">
    <source>
        <dbReference type="Pfam" id="PF03946"/>
    </source>
</evidence>
<evidence type="ECO:0000256" key="7">
    <source>
        <dbReference type="ARBA" id="ARBA00023274"/>
    </source>
</evidence>
<dbReference type="CDD" id="cd00349">
    <property type="entry name" value="Ribosomal_L11"/>
    <property type="match status" value="1"/>
</dbReference>
<keyword evidence="6 9" id="KW-0689">Ribosomal protein</keyword>
<evidence type="ECO:0000256" key="8">
    <source>
        <dbReference type="ARBA" id="ARBA00040104"/>
    </source>
</evidence>
<dbReference type="InterPro" id="IPR029058">
    <property type="entry name" value="AB_hydrolase_fold"/>
</dbReference>
<dbReference type="HAMAP" id="MF_00736">
    <property type="entry name" value="Ribosomal_uL11"/>
    <property type="match status" value="1"/>
</dbReference>
<keyword evidence="4" id="KW-0699">rRNA-binding</keyword>
<dbReference type="GO" id="GO:0019843">
    <property type="term" value="F:rRNA binding"/>
    <property type="evidence" value="ECO:0007669"/>
    <property type="project" value="UniProtKB-KW"/>
</dbReference>
<dbReference type="Gene3D" id="3.30.1550.10">
    <property type="entry name" value="Ribosomal protein L11/L12, N-terminal domain"/>
    <property type="match status" value="1"/>
</dbReference>
<evidence type="ECO:0000313" key="12">
    <source>
        <dbReference type="EMBL" id="RLN53204.1"/>
    </source>
</evidence>
<evidence type="ECO:0000256" key="2">
    <source>
        <dbReference type="ARBA" id="ARBA00010884"/>
    </source>
</evidence>
<dbReference type="AlphaFoldDB" id="A0A3F2RZV8"/>
<dbReference type="PANTHER" id="PTHR10794">
    <property type="entry name" value="ABHYDROLASE DOMAIN-CONTAINING PROTEIN"/>
    <property type="match status" value="1"/>
</dbReference>
<keyword evidence="7 9" id="KW-0687">Ribonucleoprotein</keyword>
<protein>
    <recommendedName>
        <fullName evidence="8">Large ribosomal subunit protein uL11m</fullName>
    </recommendedName>
</protein>
<dbReference type="InterPro" id="IPR006519">
    <property type="entry name" value="Ribosomal_uL11_bac-typ"/>
</dbReference>
<reference evidence="14 15" key="1">
    <citation type="submission" date="2018-07" db="EMBL/GenBank/DDBJ databases">
        <title>Genome sequencing of oomycete isolates from Chile give support for New Zealand origin for Phytophthora kernoviae and make available the first Nothophytophthora sp. genome.</title>
        <authorList>
            <person name="Studholme D.J."/>
            <person name="Sanfuentes E."/>
            <person name="Panda P."/>
            <person name="Hill R."/>
            <person name="Sambles C."/>
            <person name="Grant M."/>
            <person name="Williams N.M."/>
            <person name="Mcdougal R.L."/>
        </authorList>
    </citation>
    <scope>NUCLEOTIDE SEQUENCE [LARGE SCALE GENOMIC DNA]</scope>
    <source>
        <strain evidence="13">Chile6</strain>
        <strain evidence="12">Chile7</strain>
    </source>
</reference>
<dbReference type="InterPro" id="IPR036769">
    <property type="entry name" value="Ribosomal_uL11_C_sf"/>
</dbReference>
<dbReference type="SMART" id="SM00649">
    <property type="entry name" value="RL11"/>
    <property type="match status" value="1"/>
</dbReference>
<dbReference type="GO" id="GO:0047372">
    <property type="term" value="F:monoacylglycerol lipase activity"/>
    <property type="evidence" value="ECO:0007669"/>
    <property type="project" value="TreeGrafter"/>
</dbReference>
<evidence type="ECO:0000256" key="1">
    <source>
        <dbReference type="ARBA" id="ARBA00010537"/>
    </source>
</evidence>
<dbReference type="GO" id="GO:0006412">
    <property type="term" value="P:translation"/>
    <property type="evidence" value="ECO:0007669"/>
    <property type="project" value="InterPro"/>
</dbReference>
<dbReference type="GO" id="GO:0003735">
    <property type="term" value="F:structural constituent of ribosome"/>
    <property type="evidence" value="ECO:0007669"/>
    <property type="project" value="InterPro"/>
</dbReference>
<dbReference type="PANTHER" id="PTHR10794:SF84">
    <property type="entry name" value="ESTERASE_LIPASE_THIOESTERASE FAMILY PROTEIN"/>
    <property type="match status" value="1"/>
</dbReference>
<dbReference type="NCBIfam" id="TIGR01632">
    <property type="entry name" value="L11_bact"/>
    <property type="match status" value="1"/>
</dbReference>
<feature type="domain" description="Large ribosomal subunit protein uL11 N-terminal" evidence="11">
    <location>
        <begin position="432"/>
        <end position="490"/>
    </location>
</feature>
<dbReference type="InterPro" id="IPR000911">
    <property type="entry name" value="Ribosomal_uL11"/>
</dbReference>
<dbReference type="Pfam" id="PF03946">
    <property type="entry name" value="Ribosomal_L11_N"/>
    <property type="match status" value="1"/>
</dbReference>
<evidence type="ECO:0000259" key="10">
    <source>
        <dbReference type="Pfam" id="PF00298"/>
    </source>
</evidence>
<dbReference type="Gene3D" id="1.10.10.250">
    <property type="entry name" value="Ribosomal protein L11, C-terminal domain"/>
    <property type="match status" value="1"/>
</dbReference>
<dbReference type="InterPro" id="IPR020783">
    <property type="entry name" value="Ribosomal_uL11_C"/>
</dbReference>
<dbReference type="SUPFAM" id="SSF46906">
    <property type="entry name" value="Ribosomal protein L11, C-terminal domain"/>
    <property type="match status" value="1"/>
</dbReference>
<evidence type="ECO:0000313" key="14">
    <source>
        <dbReference type="Proteomes" id="UP000277300"/>
    </source>
</evidence>
<comment type="similarity">
    <text evidence="1 9">Belongs to the universal ribosomal protein uL11 family.</text>
</comment>
<organism evidence="13 14">
    <name type="scientific">Phytophthora kernoviae</name>
    <dbReference type="NCBI Taxonomy" id="325452"/>
    <lineage>
        <taxon>Eukaryota</taxon>
        <taxon>Sar</taxon>
        <taxon>Stramenopiles</taxon>
        <taxon>Oomycota</taxon>
        <taxon>Peronosporomycetes</taxon>
        <taxon>Peronosporales</taxon>
        <taxon>Peronosporaceae</taxon>
        <taxon>Phytophthora</taxon>
    </lineage>
</organism>
<gene>
    <name evidence="12" type="ORF">BBJ29_000534</name>
    <name evidence="13" type="ORF">BBP00_00002072</name>
</gene>
<evidence type="ECO:0000256" key="4">
    <source>
        <dbReference type="ARBA" id="ARBA00022730"/>
    </source>
</evidence>
<dbReference type="EMBL" id="MBDO02000033">
    <property type="protein sequence ID" value="RLN66637.1"/>
    <property type="molecule type" value="Genomic_DNA"/>
</dbReference>
<evidence type="ECO:0000256" key="6">
    <source>
        <dbReference type="ARBA" id="ARBA00022980"/>
    </source>
</evidence>
<keyword evidence="3" id="KW-0488">Methylation</keyword>
<dbReference type="FunFam" id="3.30.1550.10:FF:000006">
    <property type="entry name" value="50S ribosomal protein L11"/>
    <property type="match status" value="1"/>
</dbReference>
<dbReference type="EMBL" id="MBAD02001595">
    <property type="protein sequence ID" value="RLN53204.1"/>
    <property type="molecule type" value="Genomic_DNA"/>
</dbReference>
<dbReference type="GO" id="GO:0005840">
    <property type="term" value="C:ribosome"/>
    <property type="evidence" value="ECO:0007669"/>
    <property type="project" value="UniProtKB-KW"/>
</dbReference>
<dbReference type="SUPFAM" id="SSF54747">
    <property type="entry name" value="Ribosomal L11/L12e N-terminal domain"/>
    <property type="match status" value="1"/>
</dbReference>
<dbReference type="Pfam" id="PF00298">
    <property type="entry name" value="Ribosomal_L11"/>
    <property type="match status" value="1"/>
</dbReference>
<dbReference type="InterPro" id="IPR020784">
    <property type="entry name" value="Ribosomal_uL11_N"/>
</dbReference>
<dbReference type="GO" id="GO:0034338">
    <property type="term" value="F:short-chain carboxylesterase activity"/>
    <property type="evidence" value="ECO:0007669"/>
    <property type="project" value="TreeGrafter"/>
</dbReference>
<dbReference type="Gene3D" id="3.40.50.1820">
    <property type="entry name" value="alpha/beta hydrolase"/>
    <property type="match status" value="1"/>
</dbReference>
<comment type="similarity">
    <text evidence="2">Belongs to the AB hydrolase superfamily. AB hydrolase 4 family.</text>
</comment>
<accession>A0A3F2RZV8</accession>
<dbReference type="Proteomes" id="UP000284657">
    <property type="component" value="Unassembled WGS sequence"/>
</dbReference>
<dbReference type="SUPFAM" id="SSF53474">
    <property type="entry name" value="alpha/beta-Hydrolases"/>
    <property type="match status" value="1"/>
</dbReference>
<proteinExistence type="inferred from homology"/>
<dbReference type="Proteomes" id="UP000277300">
    <property type="component" value="Unassembled WGS sequence"/>
</dbReference>
<dbReference type="OrthoDB" id="247542at2759"/>
<dbReference type="InterPro" id="IPR050960">
    <property type="entry name" value="AB_hydrolase_4_sf"/>
</dbReference>
<name>A0A3F2RZV8_9STRA</name>
<feature type="domain" description="Large ribosomal subunit protein uL11 C-terminal" evidence="10">
    <location>
        <begin position="495"/>
        <end position="565"/>
    </location>
</feature>
<evidence type="ECO:0000256" key="9">
    <source>
        <dbReference type="RuleBase" id="RU003978"/>
    </source>
</evidence>
<dbReference type="GO" id="GO:1990904">
    <property type="term" value="C:ribonucleoprotein complex"/>
    <property type="evidence" value="ECO:0007669"/>
    <property type="project" value="UniProtKB-KW"/>
</dbReference>
<evidence type="ECO:0000256" key="3">
    <source>
        <dbReference type="ARBA" id="ARBA00022481"/>
    </source>
</evidence>
<dbReference type="FunFam" id="1.10.10.250:FF:000003">
    <property type="entry name" value="Mitochondrial ribosomal protein L11"/>
    <property type="match status" value="1"/>
</dbReference>
<evidence type="ECO:0000313" key="15">
    <source>
        <dbReference type="Proteomes" id="UP000284657"/>
    </source>
</evidence>
<keyword evidence="5" id="KW-0694">RNA-binding</keyword>
<dbReference type="InterPro" id="IPR036796">
    <property type="entry name" value="Ribosomal_uL11_N_sf"/>
</dbReference>
<evidence type="ECO:0000313" key="13">
    <source>
        <dbReference type="EMBL" id="RLN66637.1"/>
    </source>
</evidence>